<evidence type="ECO:0000313" key="2">
    <source>
        <dbReference type="EMBL" id="GAA3523764.1"/>
    </source>
</evidence>
<sequence>MNRYKLLMLLLSLTSFLSCAQDKNDEIICNNKLEKFFIQNLGVISEYQSSIDHTLILFSEIVSQKQTKLDKKYAEQPNKYAKIKIITTN</sequence>
<protein>
    <submittedName>
        <fullName evidence="2">Uncharacterized protein</fullName>
    </submittedName>
</protein>
<evidence type="ECO:0000256" key="1">
    <source>
        <dbReference type="SAM" id="SignalP"/>
    </source>
</evidence>
<keyword evidence="1" id="KW-0732">Signal</keyword>
<feature type="chain" id="PRO_5047004892" evidence="1">
    <location>
        <begin position="21"/>
        <end position="89"/>
    </location>
</feature>
<proteinExistence type="predicted"/>
<keyword evidence="3" id="KW-1185">Reference proteome</keyword>
<feature type="signal peptide" evidence="1">
    <location>
        <begin position="1"/>
        <end position="20"/>
    </location>
</feature>
<dbReference type="Proteomes" id="UP001500459">
    <property type="component" value="Unassembled WGS sequence"/>
</dbReference>
<dbReference type="EMBL" id="BAABCW010000041">
    <property type="protein sequence ID" value="GAA3523764.1"/>
    <property type="molecule type" value="Genomic_DNA"/>
</dbReference>
<reference evidence="3" key="1">
    <citation type="journal article" date="2019" name="Int. J. Syst. Evol. Microbiol.">
        <title>The Global Catalogue of Microorganisms (GCM) 10K type strain sequencing project: providing services to taxonomists for standard genome sequencing and annotation.</title>
        <authorList>
            <consortium name="The Broad Institute Genomics Platform"/>
            <consortium name="The Broad Institute Genome Sequencing Center for Infectious Disease"/>
            <person name="Wu L."/>
            <person name="Ma J."/>
        </authorList>
    </citation>
    <scope>NUCLEOTIDE SEQUENCE [LARGE SCALE GENOMIC DNA]</scope>
    <source>
        <strain evidence="3">JCM 17106</strain>
    </source>
</reference>
<organism evidence="2 3">
    <name type="scientific">Aquimarina addita</name>
    <dbReference type="NCBI Taxonomy" id="870485"/>
    <lineage>
        <taxon>Bacteria</taxon>
        <taxon>Pseudomonadati</taxon>
        <taxon>Bacteroidota</taxon>
        <taxon>Flavobacteriia</taxon>
        <taxon>Flavobacteriales</taxon>
        <taxon>Flavobacteriaceae</taxon>
        <taxon>Aquimarina</taxon>
    </lineage>
</organism>
<dbReference type="RefSeq" id="WP_344931028.1">
    <property type="nucleotide sequence ID" value="NZ_BAABCW010000041.1"/>
</dbReference>
<accession>A0ABP6V0A5</accession>
<comment type="caution">
    <text evidence="2">The sequence shown here is derived from an EMBL/GenBank/DDBJ whole genome shotgun (WGS) entry which is preliminary data.</text>
</comment>
<gene>
    <name evidence="2" type="ORF">GCM10022393_43270</name>
</gene>
<name>A0ABP6V0A5_9FLAO</name>
<evidence type="ECO:0000313" key="3">
    <source>
        <dbReference type="Proteomes" id="UP001500459"/>
    </source>
</evidence>
<dbReference type="PROSITE" id="PS51257">
    <property type="entry name" value="PROKAR_LIPOPROTEIN"/>
    <property type="match status" value="1"/>
</dbReference>